<sequence length="271" mass="31425">MKKLGFIVEMKDCKDAADLRRWVDLAQQQGIDGVELLFNSKCGVDFSLDKIKPAFENTPVEPAACGLWWLNTISPDPDERAAVRRTMLEFLDMAEAIGCRMAFFNTGEYDPEDPDKNIAEFKKEYLYYKDIADKKGIKLACYLGHGGNFVHSRGILDKLLKEVPEFNIKLDPVGIMRNMKDDPYEIMKRYANRIAHFHAKDIFRYGDDGWEIEPIVGMGQLKWNVMLGMLWNVGYDGYIIIEPHGDVWAEPENRWKHIVLAKRHLEQYMIR</sequence>
<keyword evidence="3" id="KW-0413">Isomerase</keyword>
<evidence type="ECO:0000313" key="4">
    <source>
        <dbReference type="Proteomes" id="UP000032483"/>
    </source>
</evidence>
<dbReference type="Proteomes" id="UP000431913">
    <property type="component" value="Unassembled WGS sequence"/>
</dbReference>
<dbReference type="InterPro" id="IPR013022">
    <property type="entry name" value="Xyl_isomerase-like_TIM-brl"/>
</dbReference>
<keyword evidence="4" id="KW-1185">Reference proteome</keyword>
<evidence type="ECO:0000313" key="5">
    <source>
        <dbReference type="Proteomes" id="UP000431913"/>
    </source>
</evidence>
<accession>A0A0D8IZ94</accession>
<dbReference type="Gene3D" id="3.20.20.150">
    <property type="entry name" value="Divalent-metal-dependent TIM barrel enzymes"/>
    <property type="match status" value="1"/>
</dbReference>
<organism evidence="2 4">
    <name type="scientific">Ruthenibacterium lactatiformans</name>
    <dbReference type="NCBI Taxonomy" id="1550024"/>
    <lineage>
        <taxon>Bacteria</taxon>
        <taxon>Bacillati</taxon>
        <taxon>Bacillota</taxon>
        <taxon>Clostridia</taxon>
        <taxon>Eubacteriales</taxon>
        <taxon>Oscillospiraceae</taxon>
        <taxon>Ruthenibacterium</taxon>
    </lineage>
</organism>
<feature type="domain" description="Xylose isomerase-like TIM barrel" evidence="1">
    <location>
        <begin position="23"/>
        <end position="257"/>
    </location>
</feature>
<reference evidence="3 5" key="2">
    <citation type="submission" date="2019-08" db="EMBL/GenBank/DDBJ databases">
        <title>In-depth cultivation of the pig gut microbiome towards novel bacterial diversity and tailored functional studies.</title>
        <authorList>
            <person name="Wylensek D."/>
            <person name="Hitch T.C.A."/>
            <person name="Clavel T."/>
        </authorList>
    </citation>
    <scope>NUCLEOTIDE SEQUENCE [LARGE SCALE GENOMIC DNA]</scope>
    <source>
        <strain evidence="3 5">WCA3-601-WT-6J</strain>
    </source>
</reference>
<gene>
    <name evidence="3" type="ORF">FYJ76_08995</name>
    <name evidence="2" type="ORF">TQ39_11315</name>
</gene>
<dbReference type="RefSeq" id="WP_050005584.1">
    <property type="nucleotide sequence ID" value="NZ_CAUBPW010000034.1"/>
</dbReference>
<dbReference type="AlphaFoldDB" id="A0A0D8IZ94"/>
<evidence type="ECO:0000313" key="2">
    <source>
        <dbReference type="EMBL" id="KJF39626.1"/>
    </source>
</evidence>
<dbReference type="GO" id="GO:0016853">
    <property type="term" value="F:isomerase activity"/>
    <property type="evidence" value="ECO:0007669"/>
    <property type="project" value="UniProtKB-KW"/>
</dbReference>
<reference evidence="2" key="1">
    <citation type="submission" date="2015-02" db="EMBL/GenBank/DDBJ databases">
        <title>A novel member of the family Ruminococcaceae isolated from human feces.</title>
        <authorList>
            <person name="Shkoporov A.N."/>
            <person name="Chaplin A.V."/>
            <person name="Motuzova O.V."/>
            <person name="Kafarskaia L.I."/>
            <person name="Khokhlova E.V."/>
            <person name="Efimov B.A."/>
        </authorList>
    </citation>
    <scope>NUCLEOTIDE SEQUENCE [LARGE SCALE GENOMIC DNA]</scope>
    <source>
        <strain evidence="2">585-1</strain>
    </source>
</reference>
<comment type="caution">
    <text evidence="2">The sequence shown here is derived from an EMBL/GenBank/DDBJ whole genome shotgun (WGS) entry which is preliminary data.</text>
</comment>
<dbReference type="GeneID" id="42857170"/>
<dbReference type="EMBL" id="JXXK01000015">
    <property type="protein sequence ID" value="KJF39626.1"/>
    <property type="molecule type" value="Genomic_DNA"/>
</dbReference>
<dbReference type="PANTHER" id="PTHR12110">
    <property type="entry name" value="HYDROXYPYRUVATE ISOMERASE"/>
    <property type="match status" value="1"/>
</dbReference>
<dbReference type="Pfam" id="PF01261">
    <property type="entry name" value="AP_endonuc_2"/>
    <property type="match status" value="1"/>
</dbReference>
<dbReference type="InterPro" id="IPR050312">
    <property type="entry name" value="IolE/XylAMocC-like"/>
</dbReference>
<dbReference type="EMBL" id="VUNJ01000008">
    <property type="protein sequence ID" value="MST92069.1"/>
    <property type="molecule type" value="Genomic_DNA"/>
</dbReference>
<evidence type="ECO:0000259" key="1">
    <source>
        <dbReference type="Pfam" id="PF01261"/>
    </source>
</evidence>
<protein>
    <submittedName>
        <fullName evidence="3">Sugar phosphate isomerase/epimerase</fullName>
    </submittedName>
</protein>
<proteinExistence type="predicted"/>
<dbReference type="SUPFAM" id="SSF51658">
    <property type="entry name" value="Xylose isomerase-like"/>
    <property type="match status" value="1"/>
</dbReference>
<dbReference type="Proteomes" id="UP000032483">
    <property type="component" value="Unassembled WGS sequence"/>
</dbReference>
<evidence type="ECO:0000313" key="3">
    <source>
        <dbReference type="EMBL" id="MST92069.1"/>
    </source>
</evidence>
<name>A0A0D8IZ94_9FIRM</name>
<dbReference type="InterPro" id="IPR036237">
    <property type="entry name" value="Xyl_isomerase-like_sf"/>
</dbReference>